<reference evidence="2" key="2">
    <citation type="journal article" date="2024" name="Antonie Van Leeuwenhoek">
        <title>Roseihalotalea indica gen. nov., sp. nov., a halophilic Bacteroidetes from mesopelagic Southwest Indian Ocean with higher carbohydrate metabolic potential.</title>
        <authorList>
            <person name="Chen B."/>
            <person name="Zhang M."/>
            <person name="Lin D."/>
            <person name="Ye J."/>
            <person name="Tang K."/>
        </authorList>
    </citation>
    <scope>NUCLEOTIDE SEQUENCE</scope>
    <source>
        <strain evidence="2">TK19036</strain>
    </source>
</reference>
<protein>
    <submittedName>
        <fullName evidence="2">DUF192 domain-containing protein</fullName>
    </submittedName>
</protein>
<name>A0AA49GNJ9_9BACT</name>
<feature type="transmembrane region" description="Helical" evidence="1">
    <location>
        <begin position="21"/>
        <end position="40"/>
    </location>
</feature>
<reference evidence="2" key="1">
    <citation type="journal article" date="2023" name="Comput. Struct. Biotechnol. J.">
        <title>Discovery of a novel marine Bacteroidetes with a rich repertoire of carbohydrate-active enzymes.</title>
        <authorList>
            <person name="Chen B."/>
            <person name="Liu G."/>
            <person name="Chen Q."/>
            <person name="Wang H."/>
            <person name="Liu L."/>
            <person name="Tang K."/>
        </authorList>
    </citation>
    <scope>NUCLEOTIDE SEQUENCE</scope>
    <source>
        <strain evidence="2">TK19036</strain>
    </source>
</reference>
<organism evidence="2">
    <name type="scientific">Roseihalotalea indica</name>
    <dbReference type="NCBI Taxonomy" id="2867963"/>
    <lineage>
        <taxon>Bacteria</taxon>
        <taxon>Pseudomonadati</taxon>
        <taxon>Bacteroidota</taxon>
        <taxon>Cytophagia</taxon>
        <taxon>Cytophagales</taxon>
        <taxon>Catalimonadaceae</taxon>
        <taxon>Roseihalotalea</taxon>
    </lineage>
</organism>
<keyword evidence="1" id="KW-0472">Membrane</keyword>
<dbReference type="InterPro" id="IPR038695">
    <property type="entry name" value="Saro_0823-like_sf"/>
</dbReference>
<gene>
    <name evidence="2" type="ORF">K4G66_02015</name>
</gene>
<evidence type="ECO:0000313" key="2">
    <source>
        <dbReference type="EMBL" id="WKN37483.1"/>
    </source>
</evidence>
<proteinExistence type="predicted"/>
<dbReference type="PANTHER" id="PTHR37953">
    <property type="entry name" value="UPF0127 PROTEIN MJ1496"/>
    <property type="match status" value="1"/>
</dbReference>
<dbReference type="Gene3D" id="2.60.120.1140">
    <property type="entry name" value="Protein of unknown function DUF192"/>
    <property type="match status" value="1"/>
</dbReference>
<dbReference type="InterPro" id="IPR003795">
    <property type="entry name" value="DUF192"/>
</dbReference>
<keyword evidence="1" id="KW-1133">Transmembrane helix</keyword>
<dbReference type="Pfam" id="PF02643">
    <property type="entry name" value="DUF192"/>
    <property type="match status" value="1"/>
</dbReference>
<sequence>MSNTQESPEDKISSLSSARKLLLLLAVVGAVVFIVYYFFFNEEESSAPITTQTTNTVDEPQFVKEGDLWFLSQEEQDTLQHIVIEVADDQEQRAQGLMYRSAMEEDHGMLFIHDEPKVQSYWMKNTKLPLDIIYVSPDKEIVTIYQGVMPYSTKSIPSTAEALYVVEVNAGFTGRHGIEEGDFIAYEVLN</sequence>
<dbReference type="AlphaFoldDB" id="A0AA49GNJ9"/>
<evidence type="ECO:0000256" key="1">
    <source>
        <dbReference type="SAM" id="Phobius"/>
    </source>
</evidence>
<keyword evidence="1" id="KW-0812">Transmembrane</keyword>
<dbReference type="PANTHER" id="PTHR37953:SF1">
    <property type="entry name" value="UPF0127 PROTEIN MJ1496"/>
    <property type="match status" value="1"/>
</dbReference>
<dbReference type="EMBL" id="CP120682">
    <property type="protein sequence ID" value="WKN37483.1"/>
    <property type="molecule type" value="Genomic_DNA"/>
</dbReference>
<accession>A0AA49GNJ9</accession>